<dbReference type="FunFam" id="3.40.50.620:FF:000007">
    <property type="entry name" value="Glutamate--tRNA ligase"/>
    <property type="match status" value="1"/>
</dbReference>
<dbReference type="InterPro" id="IPR033910">
    <property type="entry name" value="GluRS_core"/>
</dbReference>
<dbReference type="PANTHER" id="PTHR43311">
    <property type="entry name" value="GLUTAMATE--TRNA LIGASE"/>
    <property type="match status" value="1"/>
</dbReference>
<dbReference type="SUPFAM" id="SSF48163">
    <property type="entry name" value="An anticodon-binding domain of class I aminoacyl-tRNA synthetases"/>
    <property type="match status" value="1"/>
</dbReference>
<evidence type="ECO:0000256" key="9">
    <source>
        <dbReference type="ARBA" id="ARBA00022917"/>
    </source>
</evidence>
<dbReference type="GO" id="GO:0005829">
    <property type="term" value="C:cytosol"/>
    <property type="evidence" value="ECO:0007669"/>
    <property type="project" value="TreeGrafter"/>
</dbReference>
<dbReference type="GO" id="GO:0004818">
    <property type="term" value="F:glutamate-tRNA ligase activity"/>
    <property type="evidence" value="ECO:0007669"/>
    <property type="project" value="UniProtKB-EC"/>
</dbReference>
<evidence type="ECO:0000259" key="12">
    <source>
        <dbReference type="Pfam" id="PF00749"/>
    </source>
</evidence>
<keyword evidence="9" id="KW-0648">Protein biosynthesis</keyword>
<keyword evidence="5" id="KW-0963">Cytoplasm</keyword>
<comment type="similarity">
    <text evidence="2">Belongs to the class-I aminoacyl-tRNA synthetase family. Glutamate--tRNA ligase type 1 subfamily.</text>
</comment>
<evidence type="ECO:0000256" key="8">
    <source>
        <dbReference type="ARBA" id="ARBA00022840"/>
    </source>
</evidence>
<accession>A0A381RPE7</accession>
<name>A0A381RPE7_9ZZZZ</name>
<protein>
    <recommendedName>
        <fullName evidence="4">glutamate--tRNA ligase</fullName>
        <ecNumber evidence="4">6.1.1.17</ecNumber>
    </recommendedName>
    <alternativeName>
        <fullName evidence="11">Glutamyl-tRNA synthetase</fullName>
    </alternativeName>
</protein>
<evidence type="ECO:0000259" key="13">
    <source>
        <dbReference type="Pfam" id="PF19269"/>
    </source>
</evidence>
<dbReference type="InterPro" id="IPR014729">
    <property type="entry name" value="Rossmann-like_a/b/a_fold"/>
</dbReference>
<evidence type="ECO:0000313" key="14">
    <source>
        <dbReference type="EMBL" id="SUZ93750.1"/>
    </source>
</evidence>
<proteinExistence type="inferred from homology"/>
<dbReference type="PRINTS" id="PR00987">
    <property type="entry name" value="TRNASYNTHGLU"/>
</dbReference>
<dbReference type="Pfam" id="PF00749">
    <property type="entry name" value="tRNA-synt_1c"/>
    <property type="match status" value="1"/>
</dbReference>
<dbReference type="GO" id="GO:0005524">
    <property type="term" value="F:ATP binding"/>
    <property type="evidence" value="ECO:0007669"/>
    <property type="project" value="UniProtKB-KW"/>
</dbReference>
<evidence type="ECO:0000256" key="5">
    <source>
        <dbReference type="ARBA" id="ARBA00022490"/>
    </source>
</evidence>
<dbReference type="AlphaFoldDB" id="A0A381RPE7"/>
<dbReference type="Gene3D" id="1.10.10.350">
    <property type="match status" value="1"/>
</dbReference>
<evidence type="ECO:0000256" key="6">
    <source>
        <dbReference type="ARBA" id="ARBA00022598"/>
    </source>
</evidence>
<evidence type="ECO:0000256" key="10">
    <source>
        <dbReference type="ARBA" id="ARBA00023146"/>
    </source>
</evidence>
<dbReference type="InterPro" id="IPR045462">
    <property type="entry name" value="aa-tRNA-synth_I_cd-bd"/>
</dbReference>
<dbReference type="PROSITE" id="PS00178">
    <property type="entry name" value="AA_TRNA_LIGASE_I"/>
    <property type="match status" value="1"/>
</dbReference>
<dbReference type="GO" id="GO:0008270">
    <property type="term" value="F:zinc ion binding"/>
    <property type="evidence" value="ECO:0007669"/>
    <property type="project" value="InterPro"/>
</dbReference>
<dbReference type="InterPro" id="IPR004527">
    <property type="entry name" value="Glu-tRNA-ligase_bac/mito"/>
</dbReference>
<dbReference type="InterPro" id="IPR020058">
    <property type="entry name" value="Glu/Gln-tRNA-synth_Ib_cat-dom"/>
</dbReference>
<dbReference type="Gene3D" id="3.40.50.620">
    <property type="entry name" value="HUPs"/>
    <property type="match status" value="1"/>
</dbReference>
<comment type="subcellular location">
    <subcellularLocation>
        <location evidence="1">Cytoplasm</location>
    </subcellularLocation>
</comment>
<comment type="subunit">
    <text evidence="3">Monomer.</text>
</comment>
<dbReference type="GO" id="GO:0006424">
    <property type="term" value="P:glutamyl-tRNA aminoacylation"/>
    <property type="evidence" value="ECO:0007669"/>
    <property type="project" value="InterPro"/>
</dbReference>
<feature type="domain" description="Aminoacyl-tRNA synthetase class I anticodon-binding" evidence="13">
    <location>
        <begin position="324"/>
        <end position="462"/>
    </location>
</feature>
<dbReference type="InterPro" id="IPR000924">
    <property type="entry name" value="Glu/Gln-tRNA-synth"/>
</dbReference>
<dbReference type="EMBL" id="UINC01002174">
    <property type="protein sequence ID" value="SUZ93750.1"/>
    <property type="molecule type" value="Genomic_DNA"/>
</dbReference>
<evidence type="ECO:0000256" key="4">
    <source>
        <dbReference type="ARBA" id="ARBA00012835"/>
    </source>
</evidence>
<dbReference type="SUPFAM" id="SSF52374">
    <property type="entry name" value="Nucleotidylyl transferase"/>
    <property type="match status" value="1"/>
</dbReference>
<evidence type="ECO:0000256" key="3">
    <source>
        <dbReference type="ARBA" id="ARBA00011245"/>
    </source>
</evidence>
<dbReference type="PANTHER" id="PTHR43311:SF2">
    <property type="entry name" value="GLUTAMATE--TRNA LIGASE, MITOCHONDRIAL-RELATED"/>
    <property type="match status" value="1"/>
</dbReference>
<keyword evidence="10" id="KW-0030">Aminoacyl-tRNA synthetase</keyword>
<dbReference type="GO" id="GO:0000049">
    <property type="term" value="F:tRNA binding"/>
    <property type="evidence" value="ECO:0007669"/>
    <property type="project" value="InterPro"/>
</dbReference>
<dbReference type="EC" id="6.1.1.17" evidence="4"/>
<keyword evidence="7" id="KW-0547">Nucleotide-binding</keyword>
<evidence type="ECO:0000256" key="11">
    <source>
        <dbReference type="ARBA" id="ARBA00030865"/>
    </source>
</evidence>
<feature type="domain" description="Glutamyl/glutaminyl-tRNA synthetase class Ib catalytic" evidence="12">
    <location>
        <begin position="4"/>
        <end position="307"/>
    </location>
</feature>
<dbReference type="CDD" id="cd00808">
    <property type="entry name" value="GluRS_core"/>
    <property type="match status" value="1"/>
</dbReference>
<evidence type="ECO:0000256" key="7">
    <source>
        <dbReference type="ARBA" id="ARBA00022741"/>
    </source>
</evidence>
<dbReference type="InterPro" id="IPR049940">
    <property type="entry name" value="GluQ/Sye"/>
</dbReference>
<evidence type="ECO:0000256" key="1">
    <source>
        <dbReference type="ARBA" id="ARBA00004496"/>
    </source>
</evidence>
<dbReference type="InterPro" id="IPR008925">
    <property type="entry name" value="aa_tRNA-synth_I_cd-bd_sf"/>
</dbReference>
<keyword evidence="8" id="KW-0067">ATP-binding</keyword>
<evidence type="ECO:0000256" key="2">
    <source>
        <dbReference type="ARBA" id="ARBA00007894"/>
    </source>
</evidence>
<organism evidence="14">
    <name type="scientific">marine metagenome</name>
    <dbReference type="NCBI Taxonomy" id="408172"/>
    <lineage>
        <taxon>unclassified sequences</taxon>
        <taxon>metagenomes</taxon>
        <taxon>ecological metagenomes</taxon>
    </lineage>
</organism>
<dbReference type="HAMAP" id="MF_00022">
    <property type="entry name" value="Glu_tRNA_synth_type1"/>
    <property type="match status" value="1"/>
</dbReference>
<reference evidence="14" key="1">
    <citation type="submission" date="2018-05" db="EMBL/GenBank/DDBJ databases">
        <authorList>
            <person name="Lanie J.A."/>
            <person name="Ng W.-L."/>
            <person name="Kazmierczak K.M."/>
            <person name="Andrzejewski T.M."/>
            <person name="Davidsen T.M."/>
            <person name="Wayne K.J."/>
            <person name="Tettelin H."/>
            <person name="Glass J.I."/>
            <person name="Rusch D."/>
            <person name="Podicherti R."/>
            <person name="Tsui H.-C.T."/>
            <person name="Winkler M.E."/>
        </authorList>
    </citation>
    <scope>NUCLEOTIDE SEQUENCE</scope>
</reference>
<gene>
    <name evidence="14" type="ORF">METZ01_LOCUS46604</name>
</gene>
<dbReference type="InterPro" id="IPR020751">
    <property type="entry name" value="aa-tRNA-synth_I_codon-bd_sub2"/>
</dbReference>
<keyword evidence="6" id="KW-0436">Ligase</keyword>
<sequence>MNPVVRFAPSPTGQLHIGGVRTALFNYLYARKNSGTFLLRIEDTDQERSRNKYTKQILDSMNWLGFNFDSDPVKQSSRSERYQEVISKLIESGSAYRCFSTEKELRDFRKKEGSFLYPGTWRDRSADEVNERLNNNGKYTIRLRIPLEGDIRFTDLIYGDINTSCTELDDFIIARSDGSPTYNFTVVVDDHDMQVSHVIRGEDHISNTPKQILIYAALNWDIPEFAHLPMILGSDGSRLSKRHGAAGTQAYQELGYLPETLINYLSLLGWNPGTEDEIFNLEYLIENFSLEKVNKKAAVFDSKKLDWMSAQHITNKDSGQLLDLIKILKPEWGNSGLSDEHLRSVISSLKGRSKTLLDIISQSQYFFSDPSEYDQDAVLKCWKEDTSEILNSYAQEILVSIEWNDDSIDRSINGFADTKEIGKGKLIQPLRVALSGVLTGPSMVQLMLILGKDTCIRRIKNILNAVRI</sequence>
<dbReference type="InterPro" id="IPR001412">
    <property type="entry name" value="aa-tRNA-synth_I_CS"/>
</dbReference>
<dbReference type="Pfam" id="PF19269">
    <property type="entry name" value="Anticodon_2"/>
    <property type="match status" value="1"/>
</dbReference>
<dbReference type="NCBIfam" id="TIGR00464">
    <property type="entry name" value="gltX_bact"/>
    <property type="match status" value="1"/>
</dbReference>